<proteinExistence type="predicted"/>
<dbReference type="EMBL" id="JAZHXI010000008">
    <property type="protein sequence ID" value="KAL2068527.1"/>
    <property type="molecule type" value="Genomic_DNA"/>
</dbReference>
<comment type="caution">
    <text evidence="1">The sequence shown here is derived from an EMBL/GenBank/DDBJ whole genome shotgun (WGS) entry which is preliminary data.</text>
</comment>
<protein>
    <recommendedName>
        <fullName evidence="3">C2H2-type domain-containing protein</fullName>
    </recommendedName>
</protein>
<dbReference type="Proteomes" id="UP001595075">
    <property type="component" value="Unassembled WGS sequence"/>
</dbReference>
<gene>
    <name evidence="1" type="ORF">VTL71DRAFT_14864</name>
</gene>
<evidence type="ECO:0008006" key="3">
    <source>
        <dbReference type="Google" id="ProtNLM"/>
    </source>
</evidence>
<organism evidence="1 2">
    <name type="scientific">Oculimacula yallundae</name>
    <dbReference type="NCBI Taxonomy" id="86028"/>
    <lineage>
        <taxon>Eukaryota</taxon>
        <taxon>Fungi</taxon>
        <taxon>Dikarya</taxon>
        <taxon>Ascomycota</taxon>
        <taxon>Pezizomycotina</taxon>
        <taxon>Leotiomycetes</taxon>
        <taxon>Helotiales</taxon>
        <taxon>Ploettnerulaceae</taxon>
        <taxon>Oculimacula</taxon>
    </lineage>
</organism>
<evidence type="ECO:0000313" key="1">
    <source>
        <dbReference type="EMBL" id="KAL2068527.1"/>
    </source>
</evidence>
<evidence type="ECO:0000313" key="2">
    <source>
        <dbReference type="Proteomes" id="UP001595075"/>
    </source>
</evidence>
<keyword evidence="2" id="KW-1185">Reference proteome</keyword>
<name>A0ABR4CEZ3_9HELO</name>
<reference evidence="1 2" key="1">
    <citation type="journal article" date="2024" name="Commun. Biol.">
        <title>Comparative genomic analysis of thermophilic fungi reveals convergent evolutionary adaptations and gene losses.</title>
        <authorList>
            <person name="Steindorff A.S."/>
            <person name="Aguilar-Pontes M.V."/>
            <person name="Robinson A.J."/>
            <person name="Andreopoulos B."/>
            <person name="LaButti K."/>
            <person name="Kuo A."/>
            <person name="Mondo S."/>
            <person name="Riley R."/>
            <person name="Otillar R."/>
            <person name="Haridas S."/>
            <person name="Lipzen A."/>
            <person name="Grimwood J."/>
            <person name="Schmutz J."/>
            <person name="Clum A."/>
            <person name="Reid I.D."/>
            <person name="Moisan M.C."/>
            <person name="Butler G."/>
            <person name="Nguyen T.T.M."/>
            <person name="Dewar K."/>
            <person name="Conant G."/>
            <person name="Drula E."/>
            <person name="Henrissat B."/>
            <person name="Hansel C."/>
            <person name="Singer S."/>
            <person name="Hutchinson M.I."/>
            <person name="de Vries R.P."/>
            <person name="Natvig D.O."/>
            <person name="Powell A.J."/>
            <person name="Tsang A."/>
            <person name="Grigoriev I.V."/>
        </authorList>
    </citation>
    <scope>NUCLEOTIDE SEQUENCE [LARGE SCALE GENOMIC DNA]</scope>
    <source>
        <strain evidence="1 2">CBS 494.80</strain>
    </source>
</reference>
<accession>A0ABR4CEZ3</accession>
<sequence length="68" mass="7447">MAKCWMCGMEFANDNAGGYALIAHFAAQHAEIAEAAEKTCPHIGCGVTKANMPELNWHIERRGEETRG</sequence>